<comment type="similarity">
    <text evidence="12">Belongs to the carbohydrate kinase PfkB family. Ribokinase subfamily.</text>
</comment>
<evidence type="ECO:0000256" key="2">
    <source>
        <dbReference type="ARBA" id="ARBA00012035"/>
    </source>
</evidence>
<gene>
    <name evidence="12 14" type="primary">rbsK</name>
    <name evidence="14" type="ORF">IQ266_01405</name>
</gene>
<comment type="subunit">
    <text evidence="12">Homodimer.</text>
</comment>
<feature type="binding site" evidence="12">
    <location>
        <begin position="10"/>
        <end position="12"/>
    </location>
    <ligand>
        <name>substrate</name>
    </ligand>
</feature>
<dbReference type="PIRSF" id="PIRSF000535">
    <property type="entry name" value="1PFK/6PFK/LacC"/>
    <property type="match status" value="1"/>
</dbReference>
<dbReference type="Gene3D" id="3.40.1190.20">
    <property type="match status" value="1"/>
</dbReference>
<feature type="binding site" evidence="12">
    <location>
        <position position="246"/>
    </location>
    <ligand>
        <name>K(+)</name>
        <dbReference type="ChEBI" id="CHEBI:29103"/>
    </ligand>
</feature>
<feature type="binding site" evidence="12">
    <location>
        <position position="252"/>
    </location>
    <ligand>
        <name>substrate</name>
    </ligand>
</feature>
<dbReference type="CDD" id="cd01174">
    <property type="entry name" value="ribokinase"/>
    <property type="match status" value="1"/>
</dbReference>
<dbReference type="NCBIfam" id="TIGR02152">
    <property type="entry name" value="D_ribokin_bact"/>
    <property type="match status" value="1"/>
</dbReference>
<dbReference type="InterPro" id="IPR011877">
    <property type="entry name" value="Ribokinase"/>
</dbReference>
<feature type="active site" description="Proton acceptor" evidence="12">
    <location>
        <position position="252"/>
    </location>
</feature>
<comment type="caution">
    <text evidence="14">The sequence shown here is derived from an EMBL/GenBank/DDBJ whole genome shotgun (WGS) entry which is preliminary data.</text>
</comment>
<dbReference type="InterPro" id="IPR029056">
    <property type="entry name" value="Ribokinase-like"/>
</dbReference>
<evidence type="ECO:0000256" key="4">
    <source>
        <dbReference type="ARBA" id="ARBA00022679"/>
    </source>
</evidence>
<evidence type="ECO:0000256" key="8">
    <source>
        <dbReference type="ARBA" id="ARBA00022840"/>
    </source>
</evidence>
<keyword evidence="5 12" id="KW-0479">Metal-binding</keyword>
<feature type="binding site" evidence="12">
    <location>
        <position position="184"/>
    </location>
    <ligand>
        <name>ATP</name>
        <dbReference type="ChEBI" id="CHEBI:30616"/>
    </ligand>
</feature>
<dbReference type="InterPro" id="IPR017583">
    <property type="entry name" value="Tagatose/fructose_Pkinase"/>
</dbReference>
<keyword evidence="10 12" id="KW-0630">Potassium</keyword>
<comment type="caution">
    <text evidence="12">Lacks conserved residue(s) required for the propagation of feature annotation.</text>
</comment>
<evidence type="ECO:0000256" key="9">
    <source>
        <dbReference type="ARBA" id="ARBA00022842"/>
    </source>
</evidence>
<keyword evidence="6 12" id="KW-0547">Nucleotide-binding</keyword>
<dbReference type="InterPro" id="IPR002139">
    <property type="entry name" value="Ribo/fructo_kinase"/>
</dbReference>
<dbReference type="GO" id="GO:0019303">
    <property type="term" value="P:D-ribose catabolic process"/>
    <property type="evidence" value="ECO:0007669"/>
    <property type="project" value="UniProtKB-UniRule"/>
</dbReference>
<keyword evidence="12" id="KW-0963">Cytoplasm</keyword>
<comment type="subcellular location">
    <subcellularLocation>
        <location evidence="12">Cytoplasm</location>
    </subcellularLocation>
</comment>
<dbReference type="InterPro" id="IPR002173">
    <property type="entry name" value="Carboh/pur_kinase_PfkB_CS"/>
</dbReference>
<comment type="function">
    <text evidence="12">Catalyzes the phosphorylation of ribose at O-5 in a reaction requiring ATP and magnesium. The resulting D-ribose-5-phosphate can then be used either for sythesis of nucleotides, histidine, and tryptophan, or as a component of the pentose phosphate pathway.</text>
</comment>
<feature type="binding site" evidence="12">
    <location>
        <position position="287"/>
    </location>
    <ligand>
        <name>K(+)</name>
        <dbReference type="ChEBI" id="CHEBI:29103"/>
    </ligand>
</feature>
<dbReference type="PRINTS" id="PR00990">
    <property type="entry name" value="RIBOKINASE"/>
</dbReference>
<evidence type="ECO:0000259" key="13">
    <source>
        <dbReference type="Pfam" id="PF00294"/>
    </source>
</evidence>
<dbReference type="GO" id="GO:0005829">
    <property type="term" value="C:cytosol"/>
    <property type="evidence" value="ECO:0007669"/>
    <property type="project" value="TreeGrafter"/>
</dbReference>
<dbReference type="PANTHER" id="PTHR10584">
    <property type="entry name" value="SUGAR KINASE"/>
    <property type="match status" value="1"/>
</dbReference>
<proteinExistence type="inferred from homology"/>
<dbReference type="Proteomes" id="UP000625316">
    <property type="component" value="Unassembled WGS sequence"/>
</dbReference>
<feature type="binding site" evidence="12">
    <location>
        <position position="282"/>
    </location>
    <ligand>
        <name>K(+)</name>
        <dbReference type="ChEBI" id="CHEBI:29103"/>
    </ligand>
</feature>
<evidence type="ECO:0000313" key="14">
    <source>
        <dbReference type="EMBL" id="MBE9028410.1"/>
    </source>
</evidence>
<dbReference type="SUPFAM" id="SSF53613">
    <property type="entry name" value="Ribokinase-like"/>
    <property type="match status" value="1"/>
</dbReference>
<keyword evidence="8 12" id="KW-0067">ATP-binding</keyword>
<evidence type="ECO:0000256" key="5">
    <source>
        <dbReference type="ARBA" id="ARBA00022723"/>
    </source>
</evidence>
<feature type="binding site" evidence="12">
    <location>
        <begin position="38"/>
        <end position="42"/>
    </location>
    <ligand>
        <name>substrate</name>
    </ligand>
</feature>
<feature type="binding site" evidence="12">
    <location>
        <position position="139"/>
    </location>
    <ligand>
        <name>substrate</name>
    </ligand>
</feature>
<comment type="similarity">
    <text evidence="1">Belongs to the carbohydrate kinase pfkB family.</text>
</comment>
<keyword evidence="9 12" id="KW-0460">Magnesium</keyword>
<dbReference type="GO" id="GO:0005524">
    <property type="term" value="F:ATP binding"/>
    <property type="evidence" value="ECO:0007669"/>
    <property type="project" value="UniProtKB-UniRule"/>
</dbReference>
<protein>
    <recommendedName>
        <fullName evidence="3 12">Ribokinase</fullName>
        <shortName evidence="12">RK</shortName>
        <ecNumber evidence="2 12">2.7.1.15</ecNumber>
    </recommendedName>
</protein>
<dbReference type="Pfam" id="PF00294">
    <property type="entry name" value="PfkB"/>
    <property type="match status" value="1"/>
</dbReference>
<dbReference type="InterPro" id="IPR011611">
    <property type="entry name" value="PfkB_dom"/>
</dbReference>
<comment type="activity regulation">
    <text evidence="12">Activated by a monovalent cation that binds near, but not in, the active site. The most likely occupant of the site in vivo is potassium. Ion binding induces a conformational change that may alter substrate affinity.</text>
</comment>
<dbReference type="AlphaFoldDB" id="A0A928VHG5"/>
<feature type="domain" description="Carbohydrate kinase PfkB" evidence="13">
    <location>
        <begin position="4"/>
        <end position="294"/>
    </location>
</feature>
<keyword evidence="11 12" id="KW-0119">Carbohydrate metabolism</keyword>
<keyword evidence="15" id="KW-1185">Reference proteome</keyword>
<sequence length="307" mass="31227">MSAIVFGSLNMDLASRVPRIPTPGETILGSEFVTTAGGKGANQAVALAKLGVATQMIGRVGGDDFGRTLIAGLQSVPIQTDNIFIDPSTHSGVALITVAETGENQIIGIFGANGCVDATDIARLQPALADAQYLLLQLEIPIAAVQLAAQAGKAAGVTVILDPAPVQTPDLTALYPHIDFLLPNEVEASQLVGFDVHDLETAKTAATQLQRQGAPTVIIKLGAKGAFYQTPSASGFVPAFTVAAVDTVACGDAFAGGLTAGLLAGLPLANAIQWGNAAGALAATQAGAQVAMPDKASLEQFLHQHCN</sequence>
<evidence type="ECO:0000256" key="10">
    <source>
        <dbReference type="ARBA" id="ARBA00022958"/>
    </source>
</evidence>
<evidence type="ECO:0000256" key="6">
    <source>
        <dbReference type="ARBA" id="ARBA00022741"/>
    </source>
</evidence>
<evidence type="ECO:0000256" key="1">
    <source>
        <dbReference type="ARBA" id="ARBA00005380"/>
    </source>
</evidence>
<evidence type="ECO:0000256" key="12">
    <source>
        <dbReference type="HAMAP-Rule" id="MF_01987"/>
    </source>
</evidence>
<feature type="binding site" evidence="12">
    <location>
        <begin position="251"/>
        <end position="252"/>
    </location>
    <ligand>
        <name>ATP</name>
        <dbReference type="ChEBI" id="CHEBI:30616"/>
    </ligand>
</feature>
<evidence type="ECO:0000256" key="7">
    <source>
        <dbReference type="ARBA" id="ARBA00022777"/>
    </source>
</evidence>
<feature type="binding site" evidence="12">
    <location>
        <position position="276"/>
    </location>
    <ligand>
        <name>ATP</name>
        <dbReference type="ChEBI" id="CHEBI:30616"/>
    </ligand>
</feature>
<evidence type="ECO:0000256" key="3">
    <source>
        <dbReference type="ARBA" id="ARBA00016943"/>
    </source>
</evidence>
<dbReference type="GO" id="GO:0046872">
    <property type="term" value="F:metal ion binding"/>
    <property type="evidence" value="ECO:0007669"/>
    <property type="project" value="UniProtKB-KW"/>
</dbReference>
<dbReference type="GO" id="GO:0004747">
    <property type="term" value="F:ribokinase activity"/>
    <property type="evidence" value="ECO:0007669"/>
    <property type="project" value="UniProtKB-UniRule"/>
</dbReference>
<dbReference type="PANTHER" id="PTHR10584:SF166">
    <property type="entry name" value="RIBOKINASE"/>
    <property type="match status" value="1"/>
</dbReference>
<feature type="binding site" evidence="12">
    <location>
        <position position="285"/>
    </location>
    <ligand>
        <name>K(+)</name>
        <dbReference type="ChEBI" id="CHEBI:29103"/>
    </ligand>
</feature>
<keyword evidence="7 12" id="KW-0418">Kinase</keyword>
<keyword evidence="4 12" id="KW-0808">Transferase</keyword>
<comment type="cofactor">
    <cofactor evidence="12">
        <name>Mg(2+)</name>
        <dbReference type="ChEBI" id="CHEBI:18420"/>
    </cofactor>
    <text evidence="12">Requires a divalent cation, most likely magnesium in vivo, as an electrophilic catalyst to aid phosphoryl group transfer. It is the chelate of the metal and the nucleotide that is the actual substrate.</text>
</comment>
<dbReference type="EC" id="2.7.1.15" evidence="2 12"/>
<dbReference type="PROSITE" id="PS00583">
    <property type="entry name" value="PFKB_KINASES_1"/>
    <property type="match status" value="1"/>
</dbReference>
<feature type="binding site" evidence="12">
    <location>
        <begin position="220"/>
        <end position="225"/>
    </location>
    <ligand>
        <name>ATP</name>
        <dbReference type="ChEBI" id="CHEBI:30616"/>
    </ligand>
</feature>
<evidence type="ECO:0000256" key="11">
    <source>
        <dbReference type="ARBA" id="ARBA00023277"/>
    </source>
</evidence>
<reference evidence="14" key="1">
    <citation type="submission" date="2020-10" db="EMBL/GenBank/DDBJ databases">
        <authorList>
            <person name="Castelo-Branco R."/>
            <person name="Eusebio N."/>
            <person name="Adriana R."/>
            <person name="Vieira A."/>
            <person name="Brugerolle De Fraissinette N."/>
            <person name="Rezende De Castro R."/>
            <person name="Schneider M.P."/>
            <person name="Vasconcelos V."/>
            <person name="Leao P.N."/>
        </authorList>
    </citation>
    <scope>NUCLEOTIDE SEQUENCE</scope>
    <source>
        <strain evidence="14">LEGE 11480</strain>
    </source>
</reference>
<accession>A0A928VHG5</accession>
<comment type="pathway">
    <text evidence="12">Carbohydrate metabolism; D-ribose degradation; D-ribose 5-phosphate from beta-D-ribopyranose: step 2/2.</text>
</comment>
<comment type="catalytic activity">
    <reaction evidence="12">
        <text>D-ribose + ATP = D-ribose 5-phosphate + ADP + H(+)</text>
        <dbReference type="Rhea" id="RHEA:13697"/>
        <dbReference type="ChEBI" id="CHEBI:15378"/>
        <dbReference type="ChEBI" id="CHEBI:30616"/>
        <dbReference type="ChEBI" id="CHEBI:47013"/>
        <dbReference type="ChEBI" id="CHEBI:78346"/>
        <dbReference type="ChEBI" id="CHEBI:456216"/>
        <dbReference type="EC" id="2.7.1.15"/>
    </reaction>
</comment>
<dbReference type="HAMAP" id="MF_01987">
    <property type="entry name" value="Ribokinase"/>
    <property type="match status" value="1"/>
</dbReference>
<organism evidence="14 15">
    <name type="scientific">Romeriopsis navalis LEGE 11480</name>
    <dbReference type="NCBI Taxonomy" id="2777977"/>
    <lineage>
        <taxon>Bacteria</taxon>
        <taxon>Bacillati</taxon>
        <taxon>Cyanobacteriota</taxon>
        <taxon>Cyanophyceae</taxon>
        <taxon>Leptolyngbyales</taxon>
        <taxon>Leptolyngbyaceae</taxon>
        <taxon>Romeriopsis</taxon>
        <taxon>Romeriopsis navalis</taxon>
    </lineage>
</organism>
<feature type="binding site" evidence="12">
    <location>
        <position position="248"/>
    </location>
    <ligand>
        <name>K(+)</name>
        <dbReference type="ChEBI" id="CHEBI:29103"/>
    </ligand>
</feature>
<dbReference type="EMBL" id="JADEXQ010000003">
    <property type="protein sequence ID" value="MBE9028410.1"/>
    <property type="molecule type" value="Genomic_DNA"/>
</dbReference>
<evidence type="ECO:0000313" key="15">
    <source>
        <dbReference type="Proteomes" id="UP000625316"/>
    </source>
</evidence>
<name>A0A928VHG5_9CYAN</name>
<dbReference type="RefSeq" id="WP_264323232.1">
    <property type="nucleotide sequence ID" value="NZ_JADEXQ010000003.1"/>
</dbReference>